<name>A0A232LX11_9EURO</name>
<gene>
    <name evidence="1" type="ORF">Egran_03538</name>
</gene>
<sequence>MIFTKILASRILSLSYAMTSGHFPKMFLNMALSRC</sequence>
<dbReference type="Proteomes" id="UP000243515">
    <property type="component" value="Unassembled WGS sequence"/>
</dbReference>
<dbReference type="EMBL" id="NPHW01003944">
    <property type="protein sequence ID" value="OXV08699.1"/>
    <property type="molecule type" value="Genomic_DNA"/>
</dbReference>
<reference evidence="1 2" key="1">
    <citation type="journal article" date="2015" name="Environ. Microbiol.">
        <title>Metagenome sequence of Elaphomyces granulatus from sporocarp tissue reveals Ascomycota ectomycorrhizal fingerprints of genome expansion and a Proteobacteria-rich microbiome.</title>
        <authorList>
            <person name="Quandt C.A."/>
            <person name="Kohler A."/>
            <person name="Hesse C.N."/>
            <person name="Sharpton T.J."/>
            <person name="Martin F."/>
            <person name="Spatafora J.W."/>
        </authorList>
    </citation>
    <scope>NUCLEOTIDE SEQUENCE [LARGE SCALE GENOMIC DNA]</scope>
    <source>
        <strain evidence="1 2">OSC145934</strain>
    </source>
</reference>
<proteinExistence type="predicted"/>
<evidence type="ECO:0000313" key="1">
    <source>
        <dbReference type="EMBL" id="OXV08699.1"/>
    </source>
</evidence>
<organism evidence="1 2">
    <name type="scientific">Elaphomyces granulatus</name>
    <dbReference type="NCBI Taxonomy" id="519963"/>
    <lineage>
        <taxon>Eukaryota</taxon>
        <taxon>Fungi</taxon>
        <taxon>Dikarya</taxon>
        <taxon>Ascomycota</taxon>
        <taxon>Pezizomycotina</taxon>
        <taxon>Eurotiomycetes</taxon>
        <taxon>Eurotiomycetidae</taxon>
        <taxon>Eurotiales</taxon>
        <taxon>Elaphomycetaceae</taxon>
        <taxon>Elaphomyces</taxon>
    </lineage>
</organism>
<evidence type="ECO:0000313" key="2">
    <source>
        <dbReference type="Proteomes" id="UP000243515"/>
    </source>
</evidence>
<dbReference type="AlphaFoldDB" id="A0A232LX11"/>
<comment type="caution">
    <text evidence="1">The sequence shown here is derived from an EMBL/GenBank/DDBJ whole genome shotgun (WGS) entry which is preliminary data.</text>
</comment>
<accession>A0A232LX11</accession>
<protein>
    <submittedName>
        <fullName evidence="1">Uncharacterized protein</fullName>
    </submittedName>
</protein>
<feature type="non-terminal residue" evidence="1">
    <location>
        <position position="35"/>
    </location>
</feature>
<keyword evidence="2" id="KW-1185">Reference proteome</keyword>